<feature type="domain" description="Cytochrome c" evidence="7">
    <location>
        <begin position="20"/>
        <end position="95"/>
    </location>
</feature>
<proteinExistence type="predicted"/>
<name>A0A1G7NK29_CHIFI</name>
<dbReference type="EMBL" id="FNBN01000002">
    <property type="protein sequence ID" value="SDF74301.1"/>
    <property type="molecule type" value="Genomic_DNA"/>
</dbReference>
<dbReference type="InterPro" id="IPR036909">
    <property type="entry name" value="Cyt_c-like_dom_sf"/>
</dbReference>
<dbReference type="Pfam" id="PF13442">
    <property type="entry name" value="Cytochrome_CBB3"/>
    <property type="match status" value="1"/>
</dbReference>
<dbReference type="AlphaFoldDB" id="A0A1G7NK29"/>
<dbReference type="InterPro" id="IPR009056">
    <property type="entry name" value="Cyt_c-like_dom"/>
</dbReference>
<dbReference type="GO" id="GO:0020037">
    <property type="term" value="F:heme binding"/>
    <property type="evidence" value="ECO:0007669"/>
    <property type="project" value="InterPro"/>
</dbReference>
<dbReference type="PANTHER" id="PTHR33751:SF1">
    <property type="entry name" value="CBB3-TYPE CYTOCHROME C OXIDASE SUBUNIT FIXP"/>
    <property type="match status" value="1"/>
</dbReference>
<dbReference type="InterPro" id="IPR050597">
    <property type="entry name" value="Cytochrome_c_Oxidase_Subunit"/>
</dbReference>
<dbReference type="PROSITE" id="PS51007">
    <property type="entry name" value="CYTC"/>
    <property type="match status" value="1"/>
</dbReference>
<dbReference type="GO" id="GO:0009055">
    <property type="term" value="F:electron transfer activity"/>
    <property type="evidence" value="ECO:0007669"/>
    <property type="project" value="InterPro"/>
</dbReference>
<keyword evidence="4" id="KW-0249">Electron transport</keyword>
<dbReference type="GO" id="GO:0005506">
    <property type="term" value="F:iron ion binding"/>
    <property type="evidence" value="ECO:0007669"/>
    <property type="project" value="InterPro"/>
</dbReference>
<keyword evidence="3 6" id="KW-0479">Metal-binding</keyword>
<organism evidence="8 9">
    <name type="scientific">Chitinophaga filiformis</name>
    <name type="common">Myxococcus filiformis</name>
    <name type="synonym">Flexibacter filiformis</name>
    <dbReference type="NCBI Taxonomy" id="104663"/>
    <lineage>
        <taxon>Bacteria</taxon>
        <taxon>Pseudomonadati</taxon>
        <taxon>Bacteroidota</taxon>
        <taxon>Chitinophagia</taxon>
        <taxon>Chitinophagales</taxon>
        <taxon>Chitinophagaceae</taxon>
        <taxon>Chitinophaga</taxon>
    </lineage>
</organism>
<dbReference type="RefSeq" id="WP_176842234.1">
    <property type="nucleotide sequence ID" value="NZ_FNBN01000002.1"/>
</dbReference>
<dbReference type="Proteomes" id="UP000199045">
    <property type="component" value="Unassembled WGS sequence"/>
</dbReference>
<reference evidence="9" key="1">
    <citation type="submission" date="2016-10" db="EMBL/GenBank/DDBJ databases">
        <authorList>
            <person name="Varghese N."/>
            <person name="Submissions S."/>
        </authorList>
    </citation>
    <scope>NUCLEOTIDE SEQUENCE [LARGE SCALE GENOMIC DNA]</scope>
    <source>
        <strain evidence="9">DSM 527</strain>
    </source>
</reference>
<evidence type="ECO:0000259" key="7">
    <source>
        <dbReference type="PROSITE" id="PS51007"/>
    </source>
</evidence>
<keyword evidence="1" id="KW-0813">Transport</keyword>
<dbReference type="PANTHER" id="PTHR33751">
    <property type="entry name" value="CBB3-TYPE CYTOCHROME C OXIDASE SUBUNIT FIXP"/>
    <property type="match status" value="1"/>
</dbReference>
<dbReference type="PRINTS" id="PR00605">
    <property type="entry name" value="CYTCHROMECIC"/>
</dbReference>
<sequence>MYIILIPLLLFLITTGFSTRHTGEGQALYDHHCARCHGADGTRGMFGAKNLQKSLLPDTAIALQIRNGKRIMPPFKKKLTPDQIDELSAYIKTLRKPAI</sequence>
<evidence type="ECO:0000256" key="4">
    <source>
        <dbReference type="ARBA" id="ARBA00022982"/>
    </source>
</evidence>
<evidence type="ECO:0000256" key="5">
    <source>
        <dbReference type="ARBA" id="ARBA00023004"/>
    </source>
</evidence>
<keyword evidence="5 6" id="KW-0408">Iron</keyword>
<evidence type="ECO:0000313" key="9">
    <source>
        <dbReference type="Proteomes" id="UP000199045"/>
    </source>
</evidence>
<keyword evidence="2 6" id="KW-0349">Heme</keyword>
<accession>A0A1G7NK29</accession>
<evidence type="ECO:0000256" key="3">
    <source>
        <dbReference type="ARBA" id="ARBA00022723"/>
    </source>
</evidence>
<protein>
    <submittedName>
        <fullName evidence="8">Cytochrome C oxidase, cbb3-type, subunit III</fullName>
    </submittedName>
</protein>
<dbReference type="SUPFAM" id="SSF46626">
    <property type="entry name" value="Cytochrome c"/>
    <property type="match status" value="1"/>
</dbReference>
<gene>
    <name evidence="8" type="ORF">SAMN04488121_102833</name>
</gene>
<dbReference type="Gene3D" id="1.10.760.10">
    <property type="entry name" value="Cytochrome c-like domain"/>
    <property type="match status" value="1"/>
</dbReference>
<dbReference type="STRING" id="104663.SAMN04488121_102833"/>
<evidence type="ECO:0000256" key="6">
    <source>
        <dbReference type="PROSITE-ProRule" id="PRU00433"/>
    </source>
</evidence>
<dbReference type="InterPro" id="IPR008168">
    <property type="entry name" value="Cyt_C_IC"/>
</dbReference>
<evidence type="ECO:0000256" key="2">
    <source>
        <dbReference type="ARBA" id="ARBA00022617"/>
    </source>
</evidence>
<evidence type="ECO:0000256" key="1">
    <source>
        <dbReference type="ARBA" id="ARBA00022448"/>
    </source>
</evidence>
<evidence type="ECO:0000313" key="8">
    <source>
        <dbReference type="EMBL" id="SDF74301.1"/>
    </source>
</evidence>